<dbReference type="GeneTree" id="ENSGT00940000174349"/>
<reference evidence="1" key="2">
    <citation type="submission" date="2025-09" db="UniProtKB">
        <authorList>
            <consortium name="Ensembl"/>
        </authorList>
    </citation>
    <scope>IDENTIFICATION</scope>
</reference>
<protein>
    <submittedName>
        <fullName evidence="1">Uncharacterized protein</fullName>
    </submittedName>
</protein>
<keyword evidence="2" id="KW-1185">Reference proteome</keyword>
<dbReference type="Pfam" id="PF08238">
    <property type="entry name" value="Sel1"/>
    <property type="match status" value="4"/>
</dbReference>
<proteinExistence type="predicted"/>
<sequence>MRPNMKLALELFLRAAERGQLNGGARCAEFFMLGLDTTQPRNPDVALRWARWVCEQNGYLGKVLQLALQTYLNQKWSKALLYYLIAAEAGFEPAQFNLAHICREYPIETGSVMAMPCEWRYYSLLVQQGTTDPNVMLRLGDGFYYGDASDGRTLYSEAARMYAAAASTGNPQGWYNLAWLVETGVKVPQSIWDELHISMPHRQDLSSLTCHLYRRCRDHDNDAAFIACSLQLIRLRLVALFQVCTLL</sequence>
<dbReference type="PANTHER" id="PTHR44444:SF6">
    <property type="entry name" value="LAMININ G DOMAIN-CONTAINING PROTEIN"/>
    <property type="match status" value="1"/>
</dbReference>
<dbReference type="SUPFAM" id="SSF81901">
    <property type="entry name" value="HCP-like"/>
    <property type="match status" value="2"/>
</dbReference>
<dbReference type="InterPro" id="IPR011990">
    <property type="entry name" value="TPR-like_helical_dom_sf"/>
</dbReference>
<dbReference type="Proteomes" id="UP000694388">
    <property type="component" value="Unplaced"/>
</dbReference>
<accession>A0A8C4NP60</accession>
<dbReference type="Ensembl" id="ENSEBUT00000008186.1">
    <property type="protein sequence ID" value="ENSEBUP00000007698.1"/>
    <property type="gene ID" value="ENSEBUG00000005020.1"/>
</dbReference>
<name>A0A8C4NP60_EPTBU</name>
<dbReference type="InterPro" id="IPR006597">
    <property type="entry name" value="Sel1-like"/>
</dbReference>
<reference evidence="1" key="1">
    <citation type="submission" date="2025-08" db="UniProtKB">
        <authorList>
            <consortium name="Ensembl"/>
        </authorList>
    </citation>
    <scope>IDENTIFICATION</scope>
</reference>
<dbReference type="Gene3D" id="1.25.40.10">
    <property type="entry name" value="Tetratricopeptide repeat domain"/>
    <property type="match status" value="1"/>
</dbReference>
<dbReference type="AlphaFoldDB" id="A0A8C4NP60"/>
<dbReference type="InterPro" id="IPR042756">
    <property type="entry name" value="Sel-1L3"/>
</dbReference>
<dbReference type="OMA" id="WDELHIS"/>
<evidence type="ECO:0000313" key="1">
    <source>
        <dbReference type="Ensembl" id="ENSEBUP00000007698.1"/>
    </source>
</evidence>
<dbReference type="PANTHER" id="PTHR44444">
    <property type="entry name" value="PROTEIN SEL-1 HOMOLOG 3"/>
    <property type="match status" value="1"/>
</dbReference>
<organism evidence="1 2">
    <name type="scientific">Eptatretus burgeri</name>
    <name type="common">Inshore hagfish</name>
    <dbReference type="NCBI Taxonomy" id="7764"/>
    <lineage>
        <taxon>Eukaryota</taxon>
        <taxon>Metazoa</taxon>
        <taxon>Chordata</taxon>
        <taxon>Craniata</taxon>
        <taxon>Vertebrata</taxon>
        <taxon>Cyclostomata</taxon>
        <taxon>Myxini</taxon>
        <taxon>Myxiniformes</taxon>
        <taxon>Myxinidae</taxon>
        <taxon>Eptatretinae</taxon>
        <taxon>Eptatretus</taxon>
    </lineage>
</organism>
<evidence type="ECO:0000313" key="2">
    <source>
        <dbReference type="Proteomes" id="UP000694388"/>
    </source>
</evidence>